<dbReference type="RefSeq" id="WP_092522319.1">
    <property type="nucleotide sequence ID" value="NZ_FNCI01000001.1"/>
</dbReference>
<gene>
    <name evidence="1" type="ORF">SAMN05216571_101273</name>
</gene>
<accession>A0A1G7N7K3</accession>
<protein>
    <submittedName>
        <fullName evidence="1">Uncharacterized protein</fullName>
    </submittedName>
</protein>
<proteinExistence type="predicted"/>
<name>A0A1G7N7K3_9GAMM</name>
<reference evidence="1 2" key="1">
    <citation type="submission" date="2016-10" db="EMBL/GenBank/DDBJ databases">
        <authorList>
            <person name="de Groot N.N."/>
        </authorList>
    </citation>
    <scope>NUCLEOTIDE SEQUENCE [LARGE SCALE GENOMIC DNA]</scope>
    <source>
        <strain evidence="1 2">BH539</strain>
    </source>
</reference>
<dbReference type="Proteomes" id="UP000198641">
    <property type="component" value="Unassembled WGS sequence"/>
</dbReference>
<dbReference type="EMBL" id="FNCI01000001">
    <property type="protein sequence ID" value="SDF70023.1"/>
    <property type="molecule type" value="Genomic_DNA"/>
</dbReference>
<organism evidence="1 2">
    <name type="scientific">Onishia taeanensis</name>
    <dbReference type="NCBI Taxonomy" id="284577"/>
    <lineage>
        <taxon>Bacteria</taxon>
        <taxon>Pseudomonadati</taxon>
        <taxon>Pseudomonadota</taxon>
        <taxon>Gammaproteobacteria</taxon>
        <taxon>Oceanospirillales</taxon>
        <taxon>Halomonadaceae</taxon>
        <taxon>Onishia</taxon>
    </lineage>
</organism>
<keyword evidence="2" id="KW-1185">Reference proteome</keyword>
<dbReference type="STRING" id="284577.SAMN05216571_101273"/>
<dbReference type="AlphaFoldDB" id="A0A1G7N7K3"/>
<dbReference type="OrthoDB" id="6113780at2"/>
<sequence length="666" mass="72348">MALSAPTNLAVQVLETLLPVAQTTERQVDAGPLVTLEQWTGGANPPQALFIVEQQTESHHVAGPLIPLDQGVYLYYPPATLVTFDQATIYRVNNVAQTLATISQTAEAHRSARSLVRARQTVQTASRAAQPRTLVYLDGADVTAQTARAMSITASEGDNRTASIALMLPPGPVNVTAYQGRGVEIVRLINGAPVPLFTGSVDRPVYDHQARRLRLECSDLRSERLNGEDAAQIQAMTGGLYSPITQREDVSGADYVAELMKTVAGTLDYGGDGGLRYRSWAAGPPRYTLTDADVHHQGVRLEFATRSEIINTITGTLEYRYYQRNDFSESITVQVEQNAYGLPASQVVDPETAVIGRTGRVSGTKVAQILPTKEALLSAANGVENWELLDFEFIELPANGWYRANAGSSPVAYSASQVVRETRAMGASAELVRYVSQPKRERYQLTISAPESVDQFGEVRGSSFRHAVETRVDPSVFEERGCAVIADPDDRRTDVDRAIQCLQRIAEREILKGHRQNYVELVYKADLLPVEIGDTIGVNTAPISAVGNVAELSHTLTREGDYYTTLKLAVSRVDSAVSVSENWALPAAPARWVLNPDSQVLPETPSCPLPTATLGTNAGQSRIEPDGTVVMTAPSIGRGKIDEIIGTRVHRYDIAIPTNPFNITVT</sequence>
<evidence type="ECO:0000313" key="1">
    <source>
        <dbReference type="EMBL" id="SDF70023.1"/>
    </source>
</evidence>
<evidence type="ECO:0000313" key="2">
    <source>
        <dbReference type="Proteomes" id="UP000198641"/>
    </source>
</evidence>